<dbReference type="RefSeq" id="WP_123236439.1">
    <property type="nucleotide sequence ID" value="NZ_RJVP01000001.1"/>
</dbReference>
<organism evidence="2 3">
    <name type="scientific">Pseudomethylobacillus aquaticus</name>
    <dbReference type="NCBI Taxonomy" id="2676064"/>
    <lineage>
        <taxon>Bacteria</taxon>
        <taxon>Pseudomonadati</taxon>
        <taxon>Pseudomonadota</taxon>
        <taxon>Betaproteobacteria</taxon>
        <taxon>Nitrosomonadales</taxon>
        <taxon>Methylophilaceae</taxon>
        <taxon>Pseudomethylobacillus</taxon>
    </lineage>
</organism>
<evidence type="ECO:0000259" key="1">
    <source>
        <dbReference type="Pfam" id="PF14238"/>
    </source>
</evidence>
<accession>A0A3N0V7V2</accession>
<dbReference type="InterPro" id="IPR025641">
    <property type="entry name" value="DUF4340"/>
</dbReference>
<dbReference type="Proteomes" id="UP000275137">
    <property type="component" value="Unassembled WGS sequence"/>
</dbReference>
<sequence length="292" mass="33362">MRARWLINLFLLVLVAGVASFLYLRPQSNEQGTPSFELSDRKIGDFSRISVEEPSRAAVVFEKVDGYWHINKPYKARADQAAINRILSIVAARTTERFPAEDLGRFGLDKPRLSLKLDDQEFLFGTFNPVNEQQYVAYAGSVFLVENTYEQYATTQIVELIDKSPLRPTEKVVGFDFSWLEQWQELALKLERAANQWQVSVAGAKPEQQAVQEWFDAYWVRPLASSVEPYIPNRQAEHPTFQLKMQDGSKVQFEKLQESPELLLGRPDEGMLYHFPMDAGFAMLNPPAGIKP</sequence>
<comment type="caution">
    <text evidence="2">The sequence shown here is derived from an EMBL/GenBank/DDBJ whole genome shotgun (WGS) entry which is preliminary data.</text>
</comment>
<evidence type="ECO:0000313" key="2">
    <source>
        <dbReference type="EMBL" id="ROH88448.1"/>
    </source>
</evidence>
<protein>
    <submittedName>
        <fullName evidence="2">DUF4340 domain-containing protein</fullName>
    </submittedName>
</protein>
<dbReference type="AlphaFoldDB" id="A0A3N0V7V2"/>
<dbReference type="Pfam" id="PF14238">
    <property type="entry name" value="DUF4340"/>
    <property type="match status" value="1"/>
</dbReference>
<evidence type="ECO:0000313" key="3">
    <source>
        <dbReference type="Proteomes" id="UP000275137"/>
    </source>
</evidence>
<gene>
    <name evidence="2" type="ORF">ED236_03070</name>
</gene>
<dbReference type="EMBL" id="RJVP01000001">
    <property type="protein sequence ID" value="ROH88448.1"/>
    <property type="molecule type" value="Genomic_DNA"/>
</dbReference>
<keyword evidence="3" id="KW-1185">Reference proteome</keyword>
<reference evidence="2 3" key="1">
    <citation type="submission" date="2018-10" db="EMBL/GenBank/DDBJ databases">
        <authorList>
            <person name="Chen W.-M."/>
        </authorList>
    </citation>
    <scope>NUCLEOTIDE SEQUENCE [LARGE SCALE GENOMIC DNA]</scope>
    <source>
        <strain evidence="2 3">H-5</strain>
    </source>
</reference>
<feature type="domain" description="DUF4340" evidence="1">
    <location>
        <begin position="68"/>
        <end position="213"/>
    </location>
</feature>
<name>A0A3N0V7V2_9PROT</name>
<proteinExistence type="predicted"/>